<name>A0A135L268_9BACI</name>
<comment type="caution">
    <text evidence="1">The sequence shown here is derived from an EMBL/GenBank/DDBJ whole genome shotgun (WGS) entry which is preliminary data.</text>
</comment>
<protein>
    <submittedName>
        <fullName evidence="1">Uncharacterized protein</fullName>
    </submittedName>
</protein>
<keyword evidence="2" id="KW-1185">Reference proteome</keyword>
<proteinExistence type="predicted"/>
<dbReference type="EMBL" id="LSKU01000001">
    <property type="protein sequence ID" value="KXG43092.1"/>
    <property type="molecule type" value="Genomic_DNA"/>
</dbReference>
<dbReference type="Proteomes" id="UP000070352">
    <property type="component" value="Unassembled WGS sequence"/>
</dbReference>
<organism evidence="1 2">
    <name type="scientific">Tepidibacillus decaturensis</name>
    <dbReference type="NCBI Taxonomy" id="1413211"/>
    <lineage>
        <taxon>Bacteria</taxon>
        <taxon>Bacillati</taxon>
        <taxon>Bacillota</taxon>
        <taxon>Bacilli</taxon>
        <taxon>Bacillales</taxon>
        <taxon>Bacillaceae</taxon>
        <taxon>Tepidibacillus</taxon>
    </lineage>
</organism>
<dbReference type="InterPro" id="IPR013389">
    <property type="entry name" value="CRISPR-assoc_prot_Cas8b"/>
</dbReference>
<reference evidence="1 2" key="1">
    <citation type="submission" date="2016-02" db="EMBL/GenBank/DDBJ databases">
        <title>Draft Genome for Tepidibacillus decaturensis nov. sp. Strain Z9, an Anaerobic, Moderately Thermophilic and Heterotrophic Bacterium from Deep Subsurface of the Illinois Basin, USA.</title>
        <authorList>
            <person name="Dong Y."/>
            <person name="Chang J.Y."/>
            <person name="Sanford R."/>
            <person name="Fouke B.W."/>
        </authorList>
    </citation>
    <scope>NUCLEOTIDE SEQUENCE [LARGE SCALE GENOMIC DNA]</scope>
    <source>
        <strain evidence="1 2">Z9</strain>
    </source>
</reference>
<evidence type="ECO:0000313" key="1">
    <source>
        <dbReference type="EMBL" id="KXG43092.1"/>
    </source>
</evidence>
<accession>A0A135L268</accession>
<evidence type="ECO:0000313" key="2">
    <source>
        <dbReference type="Proteomes" id="UP000070352"/>
    </source>
</evidence>
<gene>
    <name evidence="1" type="ORF">U473_02915</name>
</gene>
<dbReference type="STRING" id="1413211.U473_02915"/>
<dbReference type="RefSeq" id="WP_201024130.1">
    <property type="nucleotide sequence ID" value="NZ_LSKU01000001.1"/>
</dbReference>
<sequence>MIEGFVQIGKAVGYSIESLVEKAESIRKNKVLQVLKLNFKENSLEVDVTEEMTDDSARKYLYINQGKGNIEMWYATSTKLDNFLTETLYNLTKKILETN</sequence>
<dbReference type="AlphaFoldDB" id="A0A135L268"/>
<dbReference type="Pfam" id="PF09484">
    <property type="entry name" value="Cas_TM1802"/>
    <property type="match status" value="1"/>
</dbReference>